<dbReference type="GO" id="GO:0015074">
    <property type="term" value="P:DNA integration"/>
    <property type="evidence" value="ECO:0007669"/>
    <property type="project" value="InterPro"/>
</dbReference>
<feature type="non-terminal residue" evidence="12">
    <location>
        <position position="342"/>
    </location>
</feature>
<dbReference type="SUPFAM" id="SSF53098">
    <property type="entry name" value="Ribonuclease H-like"/>
    <property type="match status" value="1"/>
</dbReference>
<comment type="caution">
    <text evidence="12">The sequence shown here is derived from an EMBL/GenBank/DDBJ whole genome shotgun (WGS) entry which is preliminary data.</text>
</comment>
<keyword evidence="2" id="KW-0808">Transferase</keyword>
<organism evidence="12 13">
    <name type="scientific">Crypturellus soui</name>
    <dbReference type="NCBI Taxonomy" id="458187"/>
    <lineage>
        <taxon>Eukaryota</taxon>
        <taxon>Metazoa</taxon>
        <taxon>Chordata</taxon>
        <taxon>Craniata</taxon>
        <taxon>Vertebrata</taxon>
        <taxon>Euteleostomi</taxon>
        <taxon>Archelosauria</taxon>
        <taxon>Archosauria</taxon>
        <taxon>Dinosauria</taxon>
        <taxon>Saurischia</taxon>
        <taxon>Theropoda</taxon>
        <taxon>Coelurosauria</taxon>
        <taxon>Aves</taxon>
        <taxon>Palaeognathae</taxon>
        <taxon>Tinamiformes</taxon>
        <taxon>Tinamidae</taxon>
        <taxon>Crypturellus</taxon>
    </lineage>
</organism>
<gene>
    <name evidence="12" type="primary">Ervk25_0</name>
    <name evidence="12" type="ORF">CRYSOU_R15577</name>
</gene>
<dbReference type="GO" id="GO:0008270">
    <property type="term" value="F:zinc ion binding"/>
    <property type="evidence" value="ECO:0007669"/>
    <property type="project" value="UniProtKB-KW"/>
</dbReference>
<evidence type="ECO:0000256" key="6">
    <source>
        <dbReference type="ARBA" id="ARBA00022759"/>
    </source>
</evidence>
<dbReference type="Gene3D" id="1.10.10.200">
    <property type="match status" value="1"/>
</dbReference>
<evidence type="ECO:0000256" key="7">
    <source>
        <dbReference type="ARBA" id="ARBA00022801"/>
    </source>
</evidence>
<reference evidence="12 13" key="1">
    <citation type="submission" date="2019-09" db="EMBL/GenBank/DDBJ databases">
        <title>Bird 10,000 Genomes (B10K) Project - Family phase.</title>
        <authorList>
            <person name="Zhang G."/>
        </authorList>
    </citation>
    <scope>NUCLEOTIDE SEQUENCE [LARGE SCALE GENOMIC DNA]</scope>
    <source>
        <strain evidence="12">B10K-MSB-42743</strain>
        <tissue evidence="12">Heart</tissue>
    </source>
</reference>
<dbReference type="InterPro" id="IPR012337">
    <property type="entry name" value="RNaseH-like_sf"/>
</dbReference>
<dbReference type="InterPro" id="IPR036862">
    <property type="entry name" value="Integrase_C_dom_sf_retrovir"/>
</dbReference>
<dbReference type="Gene3D" id="3.30.420.10">
    <property type="entry name" value="Ribonuclease H-like superfamily/Ribonuclease H"/>
    <property type="match status" value="2"/>
</dbReference>
<accession>A0A7K4K8H0</accession>
<dbReference type="InterPro" id="IPR036397">
    <property type="entry name" value="RNaseH_sf"/>
</dbReference>
<protein>
    <recommendedName>
        <fullName evidence="1">RNA-directed DNA polymerase</fullName>
        <ecNumber evidence="1">2.7.7.49</ecNumber>
    </recommendedName>
</protein>
<keyword evidence="6" id="KW-0255">Endonuclease</keyword>
<dbReference type="Gene3D" id="2.30.30.10">
    <property type="entry name" value="Integrase, C-terminal domain superfamily, retroviral"/>
    <property type="match status" value="1"/>
</dbReference>
<dbReference type="PANTHER" id="PTHR41694:SF3">
    <property type="entry name" value="RNA-DIRECTED DNA POLYMERASE-RELATED"/>
    <property type="match status" value="1"/>
</dbReference>
<evidence type="ECO:0000256" key="5">
    <source>
        <dbReference type="ARBA" id="ARBA00022723"/>
    </source>
</evidence>
<dbReference type="PROSITE" id="PS50876">
    <property type="entry name" value="ZF_INTEGRASE"/>
    <property type="match status" value="1"/>
</dbReference>
<dbReference type="EC" id="2.7.7.49" evidence="1"/>
<keyword evidence="7" id="KW-0378">Hydrolase</keyword>
<keyword evidence="4" id="KW-0540">Nuclease</keyword>
<evidence type="ECO:0000256" key="2">
    <source>
        <dbReference type="ARBA" id="ARBA00022679"/>
    </source>
</evidence>
<keyword evidence="8" id="KW-0695">RNA-directed DNA polymerase</keyword>
<keyword evidence="9" id="KW-0863">Zinc-finger</keyword>
<evidence type="ECO:0000256" key="8">
    <source>
        <dbReference type="ARBA" id="ARBA00022918"/>
    </source>
</evidence>
<name>A0A7K4K8H0_9AVES</name>
<dbReference type="InterPro" id="IPR001584">
    <property type="entry name" value="Integrase_cat-core"/>
</dbReference>
<dbReference type="GO" id="GO:0003964">
    <property type="term" value="F:RNA-directed DNA polymerase activity"/>
    <property type="evidence" value="ECO:0007669"/>
    <property type="project" value="UniProtKB-KW"/>
</dbReference>
<evidence type="ECO:0000256" key="4">
    <source>
        <dbReference type="ARBA" id="ARBA00022722"/>
    </source>
</evidence>
<dbReference type="InterPro" id="IPR017856">
    <property type="entry name" value="Integrase-like_N"/>
</dbReference>
<dbReference type="EMBL" id="VWPX01006168">
    <property type="protein sequence ID" value="NWI11908.1"/>
    <property type="molecule type" value="Genomic_DNA"/>
</dbReference>
<feature type="domain" description="Integrase-type" evidence="10">
    <location>
        <begin position="72"/>
        <end position="115"/>
    </location>
</feature>
<keyword evidence="5" id="KW-0479">Metal-binding</keyword>
<dbReference type="PANTHER" id="PTHR41694">
    <property type="entry name" value="ENDOGENOUS RETROVIRUS GROUP K MEMBER POL PROTEIN"/>
    <property type="match status" value="1"/>
</dbReference>
<dbReference type="Proteomes" id="UP000545332">
    <property type="component" value="Unassembled WGS sequence"/>
</dbReference>
<feature type="non-terminal residue" evidence="12">
    <location>
        <position position="1"/>
    </location>
</feature>
<proteinExistence type="predicted"/>
<dbReference type="OrthoDB" id="9386368at2759"/>
<dbReference type="GO" id="GO:0035613">
    <property type="term" value="F:RNA stem-loop binding"/>
    <property type="evidence" value="ECO:0007669"/>
    <property type="project" value="TreeGrafter"/>
</dbReference>
<evidence type="ECO:0000259" key="10">
    <source>
        <dbReference type="PROSITE" id="PS50876"/>
    </source>
</evidence>
<dbReference type="SUPFAM" id="SSF50122">
    <property type="entry name" value="DNA-binding domain of retroviral integrase"/>
    <property type="match status" value="1"/>
</dbReference>
<feature type="domain" description="Integrase catalytic" evidence="11">
    <location>
        <begin position="122"/>
        <end position="290"/>
    </location>
</feature>
<dbReference type="Pfam" id="PF00665">
    <property type="entry name" value="rve"/>
    <property type="match status" value="1"/>
</dbReference>
<dbReference type="InterPro" id="IPR003308">
    <property type="entry name" value="Integrase_Zn-bd_dom_N"/>
</dbReference>
<evidence type="ECO:0000256" key="3">
    <source>
        <dbReference type="ARBA" id="ARBA00022695"/>
    </source>
</evidence>
<dbReference type="SUPFAM" id="SSF46919">
    <property type="entry name" value="N-terminal Zn binding domain of HIV integrase"/>
    <property type="match status" value="1"/>
</dbReference>
<evidence type="ECO:0000256" key="9">
    <source>
        <dbReference type="PROSITE-ProRule" id="PRU00450"/>
    </source>
</evidence>
<sequence length="342" mass="37585">INIVTNSMFVAKLCLAMSGPGVSTSTTVLMLEEALFSRKATISVVHINSHKPIKGFYQNGNDKADAAAKGLWTLRDARQLHESLHIGAKALSKRCGISVTDAKHIVAMSMCPHCQKAPLWSSGVNPRGLKASEVWQTDFTFCQLLKPQAWLAVTVDTYSGVIMATQHLKTDSKAPIQHWLRVMAWLGIPNQIKMDNGPNFVSKSVQTFALKWGITLIHGIPYNSTGQAIVERANQTLKSKLEVLARAEGFANAIPSGDQARLLATALLALNQFSRGEEKDSPTQRHWATQALEEGLLVIIKNELGEWEQGWRLVLTGRGYVAVKKAGKVKWCPLKSVKPDLQ</sequence>
<evidence type="ECO:0000259" key="11">
    <source>
        <dbReference type="PROSITE" id="PS50994"/>
    </source>
</evidence>
<dbReference type="AlphaFoldDB" id="A0A7K4K8H0"/>
<dbReference type="GO" id="GO:0004519">
    <property type="term" value="F:endonuclease activity"/>
    <property type="evidence" value="ECO:0007669"/>
    <property type="project" value="UniProtKB-KW"/>
</dbReference>
<evidence type="ECO:0000313" key="13">
    <source>
        <dbReference type="Proteomes" id="UP000545332"/>
    </source>
</evidence>
<dbReference type="Pfam" id="PF02022">
    <property type="entry name" value="Integrase_Zn"/>
    <property type="match status" value="1"/>
</dbReference>
<evidence type="ECO:0000256" key="1">
    <source>
        <dbReference type="ARBA" id="ARBA00012493"/>
    </source>
</evidence>
<keyword evidence="3" id="KW-0548">Nucleotidyltransferase</keyword>
<evidence type="ECO:0000313" key="12">
    <source>
        <dbReference type="EMBL" id="NWI11908.1"/>
    </source>
</evidence>
<dbReference type="PROSITE" id="PS50994">
    <property type="entry name" value="INTEGRASE"/>
    <property type="match status" value="1"/>
</dbReference>
<dbReference type="GO" id="GO:0016787">
    <property type="term" value="F:hydrolase activity"/>
    <property type="evidence" value="ECO:0007669"/>
    <property type="project" value="UniProtKB-KW"/>
</dbReference>
<keyword evidence="9" id="KW-0862">Zinc</keyword>
<keyword evidence="13" id="KW-1185">Reference proteome</keyword>